<dbReference type="SUPFAM" id="SSF82199">
    <property type="entry name" value="SET domain"/>
    <property type="match status" value="1"/>
</dbReference>
<feature type="domain" description="SET" evidence="1">
    <location>
        <begin position="46"/>
        <end position="205"/>
    </location>
</feature>
<evidence type="ECO:0000313" key="3">
    <source>
        <dbReference type="Proteomes" id="UP000016930"/>
    </source>
</evidence>
<dbReference type="CDD" id="cd20071">
    <property type="entry name" value="SET_SMYD"/>
    <property type="match status" value="1"/>
</dbReference>
<proteinExistence type="predicted"/>
<dbReference type="EMBL" id="KB445799">
    <property type="protein sequence ID" value="EMD36056.1"/>
    <property type="molecule type" value="Genomic_DNA"/>
</dbReference>
<name>M2RB94_CERS8</name>
<dbReference type="InterPro" id="IPR001214">
    <property type="entry name" value="SET_dom"/>
</dbReference>
<dbReference type="Pfam" id="PF00856">
    <property type="entry name" value="SET"/>
    <property type="match status" value="1"/>
</dbReference>
<dbReference type="PANTHER" id="PTHR47332:SF4">
    <property type="entry name" value="SET DOMAIN-CONTAINING PROTEIN 5"/>
    <property type="match status" value="1"/>
</dbReference>
<dbReference type="AlphaFoldDB" id="M2RB94"/>
<dbReference type="Proteomes" id="UP000016930">
    <property type="component" value="Unassembled WGS sequence"/>
</dbReference>
<dbReference type="STRING" id="914234.M2RB94"/>
<keyword evidence="3" id="KW-1185">Reference proteome</keyword>
<protein>
    <recommendedName>
        <fullName evidence="1">SET domain-containing protein</fullName>
    </recommendedName>
</protein>
<gene>
    <name evidence="2" type="ORF">CERSUDRAFT_85159</name>
</gene>
<evidence type="ECO:0000259" key="1">
    <source>
        <dbReference type="PROSITE" id="PS50280"/>
    </source>
</evidence>
<reference evidence="2 3" key="1">
    <citation type="journal article" date="2012" name="Proc. Natl. Acad. Sci. U.S.A.">
        <title>Comparative genomics of Ceriporiopsis subvermispora and Phanerochaete chrysosporium provide insight into selective ligninolysis.</title>
        <authorList>
            <person name="Fernandez-Fueyo E."/>
            <person name="Ruiz-Duenas F.J."/>
            <person name="Ferreira P."/>
            <person name="Floudas D."/>
            <person name="Hibbett D.S."/>
            <person name="Canessa P."/>
            <person name="Larrondo L.F."/>
            <person name="James T.Y."/>
            <person name="Seelenfreund D."/>
            <person name="Lobos S."/>
            <person name="Polanco R."/>
            <person name="Tello M."/>
            <person name="Honda Y."/>
            <person name="Watanabe T."/>
            <person name="Watanabe T."/>
            <person name="Ryu J.S."/>
            <person name="Kubicek C.P."/>
            <person name="Schmoll M."/>
            <person name="Gaskell J."/>
            <person name="Hammel K.E."/>
            <person name="St John F.J."/>
            <person name="Vanden Wymelenberg A."/>
            <person name="Sabat G."/>
            <person name="Splinter BonDurant S."/>
            <person name="Syed K."/>
            <person name="Yadav J.S."/>
            <person name="Doddapaneni H."/>
            <person name="Subramanian V."/>
            <person name="Lavin J.L."/>
            <person name="Oguiza J.A."/>
            <person name="Perez G."/>
            <person name="Pisabarro A.G."/>
            <person name="Ramirez L."/>
            <person name="Santoyo F."/>
            <person name="Master E."/>
            <person name="Coutinho P.M."/>
            <person name="Henrissat B."/>
            <person name="Lombard V."/>
            <person name="Magnuson J.K."/>
            <person name="Kuees U."/>
            <person name="Hori C."/>
            <person name="Igarashi K."/>
            <person name="Samejima M."/>
            <person name="Held B.W."/>
            <person name="Barry K.W."/>
            <person name="LaButti K.M."/>
            <person name="Lapidus A."/>
            <person name="Lindquist E.A."/>
            <person name="Lucas S.M."/>
            <person name="Riley R."/>
            <person name="Salamov A.A."/>
            <person name="Hoffmeister D."/>
            <person name="Schwenk D."/>
            <person name="Hadar Y."/>
            <person name="Yarden O."/>
            <person name="de Vries R.P."/>
            <person name="Wiebenga A."/>
            <person name="Stenlid J."/>
            <person name="Eastwood D."/>
            <person name="Grigoriev I.V."/>
            <person name="Berka R.M."/>
            <person name="Blanchette R.A."/>
            <person name="Kersten P."/>
            <person name="Martinez A.T."/>
            <person name="Vicuna R."/>
            <person name="Cullen D."/>
        </authorList>
    </citation>
    <scope>NUCLEOTIDE SEQUENCE [LARGE SCALE GENOMIC DNA]</scope>
    <source>
        <strain evidence="2 3">B</strain>
    </source>
</reference>
<accession>M2RB94</accession>
<dbReference type="PROSITE" id="PS50280">
    <property type="entry name" value="SET"/>
    <property type="match status" value="1"/>
</dbReference>
<dbReference type="InterPro" id="IPR046341">
    <property type="entry name" value="SET_dom_sf"/>
</dbReference>
<dbReference type="Gene3D" id="2.170.270.10">
    <property type="entry name" value="SET domain"/>
    <property type="match status" value="1"/>
</dbReference>
<organism evidence="2 3">
    <name type="scientific">Ceriporiopsis subvermispora (strain B)</name>
    <name type="common">White-rot fungus</name>
    <name type="synonym">Gelatoporia subvermispora</name>
    <dbReference type="NCBI Taxonomy" id="914234"/>
    <lineage>
        <taxon>Eukaryota</taxon>
        <taxon>Fungi</taxon>
        <taxon>Dikarya</taxon>
        <taxon>Basidiomycota</taxon>
        <taxon>Agaricomycotina</taxon>
        <taxon>Agaricomycetes</taxon>
        <taxon>Polyporales</taxon>
        <taxon>Gelatoporiaceae</taxon>
        <taxon>Gelatoporia</taxon>
    </lineage>
</organism>
<dbReference type="InterPro" id="IPR053185">
    <property type="entry name" value="SET_domain_protein"/>
</dbReference>
<dbReference type="PANTHER" id="PTHR47332">
    <property type="entry name" value="SET DOMAIN-CONTAINING PROTEIN 5"/>
    <property type="match status" value="1"/>
</dbReference>
<evidence type="ECO:0000313" key="2">
    <source>
        <dbReference type="EMBL" id="EMD36056.1"/>
    </source>
</evidence>
<dbReference type="HOGENOM" id="CLU_028281_2_1_1"/>
<dbReference type="SMART" id="SM00317">
    <property type="entry name" value="SET"/>
    <property type="match status" value="1"/>
</dbReference>
<dbReference type="OrthoDB" id="5945798at2759"/>
<sequence>MVITKIPANKRSLPADAYTHVVCLPEVKKAMLAASGWPAPFSPPSPPVYEIKSAGRKYSNGLGAFAVADIKPGDLIMQERALLITSRHVALPKGDKGRLREIFLEQCWAEMGHFHRKTMQALHNCYGSDAEPLRGIVDTNALPADTLPGPTDIGGIYSAVFNHLARINHSCSPNVRYRWDIETFSGQVHAFQPIKAGEQLFISYCDLEYPRGLRQEELRKLYRFDCACPSCVLPRYQGRLSDWRRLLIIEQAFQDLSKTDADLRAWATNPRLPDPMLVDAAEIWYGWMMQERVLNSVLLPTVLERLCKAYCALEDEGNARKYARAAAAYEKALEGSDSGWGIVAASPEKTSWWGLRVRARRQQAPSI</sequence>